<feature type="domain" description="Stress-response A/B barrel" evidence="1">
    <location>
        <begin position="4"/>
        <end position="100"/>
    </location>
</feature>
<dbReference type="Gene3D" id="3.30.70.100">
    <property type="match status" value="1"/>
</dbReference>
<sequence length="104" mass="12248">MGNFRHTVFFWLKKPDDQSDRNAFETSLKKFIDSSVFVKTKHLGTPANTPREVVDNSFTYCLVVDFVTKEAHDKYQEEPAHKLFIEESSNLWDKVLVYDSENIW</sequence>
<keyword evidence="3" id="KW-1185">Reference proteome</keyword>
<dbReference type="InterPro" id="IPR013097">
    <property type="entry name" value="Dabb"/>
</dbReference>
<name>A0A8J7LS05_9FLAO</name>
<proteinExistence type="predicted"/>
<dbReference type="InterPro" id="IPR011008">
    <property type="entry name" value="Dimeric_a/b-barrel"/>
</dbReference>
<organism evidence="2 3">
    <name type="scientific">Snuella sedimenti</name>
    <dbReference type="NCBI Taxonomy" id="2798802"/>
    <lineage>
        <taxon>Bacteria</taxon>
        <taxon>Pseudomonadati</taxon>
        <taxon>Bacteroidota</taxon>
        <taxon>Flavobacteriia</taxon>
        <taxon>Flavobacteriales</taxon>
        <taxon>Flavobacteriaceae</taxon>
        <taxon>Snuella</taxon>
    </lineage>
</organism>
<evidence type="ECO:0000313" key="3">
    <source>
        <dbReference type="Proteomes" id="UP000610931"/>
    </source>
</evidence>
<reference evidence="2" key="1">
    <citation type="submission" date="2020-12" db="EMBL/GenBank/DDBJ databases">
        <title>Snuella sp. nov., isolated from sediment in Incheon.</title>
        <authorList>
            <person name="Kim W."/>
        </authorList>
    </citation>
    <scope>NUCLEOTIDE SEQUENCE</scope>
    <source>
        <strain evidence="2">CAU 1569</strain>
    </source>
</reference>
<evidence type="ECO:0000259" key="1">
    <source>
        <dbReference type="PROSITE" id="PS51502"/>
    </source>
</evidence>
<dbReference type="EMBL" id="JAELVQ010000007">
    <property type="protein sequence ID" value="MBJ6367875.1"/>
    <property type="molecule type" value="Genomic_DNA"/>
</dbReference>
<evidence type="ECO:0000313" key="2">
    <source>
        <dbReference type="EMBL" id="MBJ6367875.1"/>
    </source>
</evidence>
<dbReference type="SMART" id="SM00886">
    <property type="entry name" value="Dabb"/>
    <property type="match status" value="1"/>
</dbReference>
<dbReference type="Pfam" id="PF07876">
    <property type="entry name" value="Dabb"/>
    <property type="match status" value="1"/>
</dbReference>
<accession>A0A8J7LS05</accession>
<dbReference type="PROSITE" id="PS51502">
    <property type="entry name" value="S_R_A_B_BARREL"/>
    <property type="match status" value="1"/>
</dbReference>
<gene>
    <name evidence="2" type="ORF">JF259_07225</name>
</gene>
<dbReference type="AlphaFoldDB" id="A0A8J7LS05"/>
<dbReference type="Proteomes" id="UP000610931">
    <property type="component" value="Unassembled WGS sequence"/>
</dbReference>
<comment type="caution">
    <text evidence="2">The sequence shown here is derived from an EMBL/GenBank/DDBJ whole genome shotgun (WGS) entry which is preliminary data.</text>
</comment>
<dbReference type="RefSeq" id="WP_199114640.1">
    <property type="nucleotide sequence ID" value="NZ_JAELVQ010000007.1"/>
</dbReference>
<dbReference type="SUPFAM" id="SSF54909">
    <property type="entry name" value="Dimeric alpha+beta barrel"/>
    <property type="match status" value="1"/>
</dbReference>
<protein>
    <submittedName>
        <fullName evidence="2">Dabb family protein</fullName>
    </submittedName>
</protein>